<proteinExistence type="predicted"/>
<evidence type="ECO:0000313" key="1">
    <source>
        <dbReference type="EMBL" id="KAL3316433.1"/>
    </source>
</evidence>
<dbReference type="AlphaFoldDB" id="A0ABD2QA48"/>
<keyword evidence="2" id="KW-1185">Reference proteome</keyword>
<organism evidence="1 2">
    <name type="scientific">Cichlidogyrus casuarinus</name>
    <dbReference type="NCBI Taxonomy" id="1844966"/>
    <lineage>
        <taxon>Eukaryota</taxon>
        <taxon>Metazoa</taxon>
        <taxon>Spiralia</taxon>
        <taxon>Lophotrochozoa</taxon>
        <taxon>Platyhelminthes</taxon>
        <taxon>Monogenea</taxon>
        <taxon>Monopisthocotylea</taxon>
        <taxon>Dactylogyridea</taxon>
        <taxon>Ancyrocephalidae</taxon>
        <taxon>Cichlidogyrus</taxon>
    </lineage>
</organism>
<name>A0ABD2QA48_9PLAT</name>
<dbReference type="Proteomes" id="UP001626550">
    <property type="component" value="Unassembled WGS sequence"/>
</dbReference>
<evidence type="ECO:0000313" key="2">
    <source>
        <dbReference type="Proteomes" id="UP001626550"/>
    </source>
</evidence>
<dbReference type="EMBL" id="JBJKFK010000540">
    <property type="protein sequence ID" value="KAL3316433.1"/>
    <property type="molecule type" value="Genomic_DNA"/>
</dbReference>
<reference evidence="1 2" key="1">
    <citation type="submission" date="2024-11" db="EMBL/GenBank/DDBJ databases">
        <title>Adaptive evolution of stress response genes in parasites aligns with host niche diversity.</title>
        <authorList>
            <person name="Hahn C."/>
            <person name="Resl P."/>
        </authorList>
    </citation>
    <scope>NUCLEOTIDE SEQUENCE [LARGE SCALE GENOMIC DNA]</scope>
    <source>
        <strain evidence="1">EGGRZ-B1_66</strain>
        <tissue evidence="1">Body</tissue>
    </source>
</reference>
<comment type="caution">
    <text evidence="1">The sequence shown here is derived from an EMBL/GenBank/DDBJ whole genome shotgun (WGS) entry which is preliminary data.</text>
</comment>
<protein>
    <submittedName>
        <fullName evidence="1">Uncharacterized protein</fullName>
    </submittedName>
</protein>
<sequence length="64" mass="7235">MVHTFNCLTFSDPLSGAASIPSTVDQLFPNFADPTREMKLEDFELIDVEKIIEEVCQTEIKSDQ</sequence>
<gene>
    <name evidence="1" type="ORF">Ciccas_004921</name>
</gene>
<accession>A0ABD2QA48</accession>